<comment type="caution">
    <text evidence="6">The sequence shown here is derived from an EMBL/GenBank/DDBJ whole genome shotgun (WGS) entry which is preliminary data.</text>
</comment>
<keyword evidence="7" id="KW-1185">Reference proteome</keyword>
<evidence type="ECO:0000259" key="5">
    <source>
        <dbReference type="PROSITE" id="PS50931"/>
    </source>
</evidence>
<dbReference type="InterPro" id="IPR000847">
    <property type="entry name" value="LysR_HTH_N"/>
</dbReference>
<name>A0ABX5HNH3_9GAMM</name>
<dbReference type="InterPro" id="IPR036388">
    <property type="entry name" value="WH-like_DNA-bd_sf"/>
</dbReference>
<reference evidence="6 7" key="1">
    <citation type="submission" date="2018-04" db="EMBL/GenBank/DDBJ databases">
        <title>Genomic sequence of a freshwater isolate of Shewanella morhuae.</title>
        <authorList>
            <person name="Castillo D.E."/>
            <person name="Gram L."/>
        </authorList>
    </citation>
    <scope>NUCLEOTIDE SEQUENCE [LARGE SCALE GENOMIC DNA]</scope>
    <source>
        <strain evidence="6 7">CW7</strain>
    </source>
</reference>
<accession>A0ABX5HNH3</accession>
<evidence type="ECO:0000256" key="1">
    <source>
        <dbReference type="ARBA" id="ARBA00009437"/>
    </source>
</evidence>
<evidence type="ECO:0000256" key="4">
    <source>
        <dbReference type="ARBA" id="ARBA00023163"/>
    </source>
</evidence>
<dbReference type="InterPro" id="IPR005119">
    <property type="entry name" value="LysR_subst-bd"/>
</dbReference>
<feature type="domain" description="HTH lysR-type" evidence="5">
    <location>
        <begin position="9"/>
        <end position="66"/>
    </location>
</feature>
<evidence type="ECO:0000256" key="3">
    <source>
        <dbReference type="ARBA" id="ARBA00023125"/>
    </source>
</evidence>
<comment type="similarity">
    <text evidence="1">Belongs to the LysR transcriptional regulatory family.</text>
</comment>
<dbReference type="EMBL" id="PYSG01000003">
    <property type="protein sequence ID" value="PTA48426.1"/>
    <property type="molecule type" value="Genomic_DNA"/>
</dbReference>
<dbReference type="PRINTS" id="PR00039">
    <property type="entry name" value="HTHLYSR"/>
</dbReference>
<dbReference type="InterPro" id="IPR058163">
    <property type="entry name" value="LysR-type_TF_proteobact-type"/>
</dbReference>
<gene>
    <name evidence="6" type="ORF">C9I43_15050</name>
</gene>
<evidence type="ECO:0000313" key="6">
    <source>
        <dbReference type="EMBL" id="PTA48426.1"/>
    </source>
</evidence>
<dbReference type="PROSITE" id="PS50931">
    <property type="entry name" value="HTH_LYSR"/>
    <property type="match status" value="1"/>
</dbReference>
<protein>
    <submittedName>
        <fullName evidence="6">LysR family transcriptional regulator</fullName>
    </submittedName>
</protein>
<dbReference type="InterPro" id="IPR036390">
    <property type="entry name" value="WH_DNA-bd_sf"/>
</dbReference>
<evidence type="ECO:0000256" key="2">
    <source>
        <dbReference type="ARBA" id="ARBA00023015"/>
    </source>
</evidence>
<organism evidence="6 7">
    <name type="scientific">Shewanella morhuae</name>
    <dbReference type="NCBI Taxonomy" id="365591"/>
    <lineage>
        <taxon>Bacteria</taxon>
        <taxon>Pseudomonadati</taxon>
        <taxon>Pseudomonadota</taxon>
        <taxon>Gammaproteobacteria</taxon>
        <taxon>Alteromonadales</taxon>
        <taxon>Shewanellaceae</taxon>
        <taxon>Shewanella</taxon>
    </lineage>
</organism>
<keyword evidence="2" id="KW-0805">Transcription regulation</keyword>
<dbReference type="SUPFAM" id="SSF53850">
    <property type="entry name" value="Periplasmic binding protein-like II"/>
    <property type="match status" value="1"/>
</dbReference>
<sequence length="294" mass="33601">MLKIMRKLPPLRALQVFEAAARQQHFSKAADELCITQSAVSHQVRVLEEYFGELLFNRQGRKLQLTPKGHGLFLELERIFNELSDLNFKVADTHNQQLCLAVYSSFSVKWLIPRLADFRRQYPSVKIRLEMITQDPDLSTSTADIFIAGKLNQRGYWQQLLHKERLIPVCSPSFYLKWRDINLNNFQQQALLVVDEGPLGLDWHKWSSAHQIPLDNEQQHVFSHIVMAIEAAIAGQGLALAPDFMVTGDIATGRLVALNLPDVHTGFEFTFFCKQRRLSEPAIAAFSSWLKSQA</sequence>
<dbReference type="Gene3D" id="3.40.190.10">
    <property type="entry name" value="Periplasmic binding protein-like II"/>
    <property type="match status" value="2"/>
</dbReference>
<dbReference type="PANTHER" id="PTHR30537:SF26">
    <property type="entry name" value="GLYCINE CLEAVAGE SYSTEM TRANSCRIPTIONAL ACTIVATOR"/>
    <property type="match status" value="1"/>
</dbReference>
<dbReference type="Pfam" id="PF03466">
    <property type="entry name" value="LysR_substrate"/>
    <property type="match status" value="1"/>
</dbReference>
<keyword evidence="4" id="KW-0804">Transcription</keyword>
<proteinExistence type="inferred from homology"/>
<dbReference type="SUPFAM" id="SSF46785">
    <property type="entry name" value="Winged helix' DNA-binding domain"/>
    <property type="match status" value="1"/>
</dbReference>
<dbReference type="Gene3D" id="1.10.10.10">
    <property type="entry name" value="Winged helix-like DNA-binding domain superfamily/Winged helix DNA-binding domain"/>
    <property type="match status" value="1"/>
</dbReference>
<evidence type="ECO:0000313" key="7">
    <source>
        <dbReference type="Proteomes" id="UP000240506"/>
    </source>
</evidence>
<keyword evidence="3" id="KW-0238">DNA-binding</keyword>
<dbReference type="Pfam" id="PF00126">
    <property type="entry name" value="HTH_1"/>
    <property type="match status" value="1"/>
</dbReference>
<dbReference type="Proteomes" id="UP000240506">
    <property type="component" value="Unassembled WGS sequence"/>
</dbReference>
<dbReference type="PANTHER" id="PTHR30537">
    <property type="entry name" value="HTH-TYPE TRANSCRIPTIONAL REGULATOR"/>
    <property type="match status" value="1"/>
</dbReference>